<evidence type="ECO:0000256" key="4">
    <source>
        <dbReference type="ARBA" id="ARBA00022723"/>
    </source>
</evidence>
<dbReference type="CDD" id="cd00684">
    <property type="entry name" value="Terpene_cyclase_plant_C1"/>
    <property type="match status" value="1"/>
</dbReference>
<evidence type="ECO:0000313" key="11">
    <source>
        <dbReference type="EMBL" id="KAF2317681.1"/>
    </source>
</evidence>
<evidence type="ECO:0000256" key="9">
    <source>
        <dbReference type="SAM" id="MobiDB-lite"/>
    </source>
</evidence>
<dbReference type="SUPFAM" id="SSF48576">
    <property type="entry name" value="Terpenoid synthases"/>
    <property type="match status" value="1"/>
</dbReference>
<dbReference type="GO" id="GO:0016102">
    <property type="term" value="P:diterpenoid biosynthetic process"/>
    <property type="evidence" value="ECO:0007669"/>
    <property type="project" value="InterPro"/>
</dbReference>
<dbReference type="PROSITE" id="PS50206">
    <property type="entry name" value="RHODANESE_3"/>
    <property type="match status" value="2"/>
</dbReference>
<dbReference type="CDD" id="cd01449">
    <property type="entry name" value="TST_Repeat_2"/>
    <property type="match status" value="1"/>
</dbReference>
<dbReference type="GO" id="GO:0010333">
    <property type="term" value="F:terpene synthase activity"/>
    <property type="evidence" value="ECO:0007669"/>
    <property type="project" value="InterPro"/>
</dbReference>
<reference evidence="11 12" key="1">
    <citation type="journal article" date="2020" name="Mol. Plant">
        <title>The Chromosome-Based Rubber Tree Genome Provides New Insights into Spurge Genome Evolution and Rubber Biosynthesis.</title>
        <authorList>
            <person name="Liu J."/>
            <person name="Shi C."/>
            <person name="Shi C.C."/>
            <person name="Li W."/>
            <person name="Zhang Q.J."/>
            <person name="Zhang Y."/>
            <person name="Li K."/>
            <person name="Lu H.F."/>
            <person name="Shi C."/>
            <person name="Zhu S.T."/>
            <person name="Xiao Z.Y."/>
            <person name="Nan H."/>
            <person name="Yue Y."/>
            <person name="Zhu X.G."/>
            <person name="Wu Y."/>
            <person name="Hong X.N."/>
            <person name="Fan G.Y."/>
            <person name="Tong Y."/>
            <person name="Zhang D."/>
            <person name="Mao C.L."/>
            <person name="Liu Y.L."/>
            <person name="Hao S.J."/>
            <person name="Liu W.Q."/>
            <person name="Lv M.Q."/>
            <person name="Zhang H.B."/>
            <person name="Liu Y."/>
            <person name="Hu-Tang G.R."/>
            <person name="Wang J.P."/>
            <person name="Wang J.H."/>
            <person name="Sun Y.H."/>
            <person name="Ni S.B."/>
            <person name="Chen W.B."/>
            <person name="Zhang X.C."/>
            <person name="Jiao Y.N."/>
            <person name="Eichler E.E."/>
            <person name="Li G.H."/>
            <person name="Liu X."/>
            <person name="Gao L.Z."/>
        </authorList>
    </citation>
    <scope>NUCLEOTIDE SEQUENCE [LARGE SCALE GENOMIC DNA]</scope>
    <source>
        <strain evidence="12">cv. GT1</strain>
        <tissue evidence="11">Leaf</tissue>
    </source>
</reference>
<dbReference type="SUPFAM" id="SSF48239">
    <property type="entry name" value="Terpenoid cyclases/Protein prenyltransferases"/>
    <property type="match status" value="1"/>
</dbReference>
<feature type="compositionally biased region" description="Basic and acidic residues" evidence="9">
    <location>
        <begin position="712"/>
        <end position="724"/>
    </location>
</feature>
<dbReference type="GO" id="GO:0000287">
    <property type="term" value="F:magnesium ion binding"/>
    <property type="evidence" value="ECO:0007669"/>
    <property type="project" value="InterPro"/>
</dbReference>
<dbReference type="Gene3D" id="3.40.250.10">
    <property type="entry name" value="Rhodanese-like domain"/>
    <property type="match status" value="2"/>
</dbReference>
<evidence type="ECO:0000313" key="12">
    <source>
        <dbReference type="Proteomes" id="UP000467840"/>
    </source>
</evidence>
<dbReference type="Pfam" id="PF03936">
    <property type="entry name" value="Terpene_synth_C"/>
    <property type="match status" value="1"/>
</dbReference>
<dbReference type="GO" id="GO:0120251">
    <property type="term" value="P:hydrocarbon biosynthetic process"/>
    <property type="evidence" value="ECO:0007669"/>
    <property type="project" value="UniProtKB-ARBA"/>
</dbReference>
<dbReference type="InterPro" id="IPR001307">
    <property type="entry name" value="Thiosulphate_STrfase_CS"/>
</dbReference>
<dbReference type="GO" id="GO:0004792">
    <property type="term" value="F:thiosulfate-cyanide sulfurtransferase activity"/>
    <property type="evidence" value="ECO:0007669"/>
    <property type="project" value="InterPro"/>
</dbReference>
<comment type="similarity">
    <text evidence="2">Belongs to the terpene synthase family.</text>
</comment>
<keyword evidence="6" id="KW-0460">Magnesium</keyword>
<evidence type="ECO:0000256" key="7">
    <source>
        <dbReference type="ARBA" id="ARBA00023239"/>
    </source>
</evidence>
<dbReference type="PANTHER" id="PTHR31225">
    <property type="entry name" value="OS04G0344100 PROTEIN-RELATED"/>
    <property type="match status" value="1"/>
</dbReference>
<keyword evidence="4" id="KW-0479">Metal-binding</keyword>
<evidence type="ECO:0000259" key="10">
    <source>
        <dbReference type="PROSITE" id="PS50206"/>
    </source>
</evidence>
<dbReference type="AlphaFoldDB" id="A0A6A6MV63"/>
<dbReference type="PROSITE" id="PS00683">
    <property type="entry name" value="RHODANESE_2"/>
    <property type="match status" value="1"/>
</dbReference>
<protein>
    <recommendedName>
        <fullName evidence="8">Sulfurtransferase</fullName>
    </recommendedName>
</protein>
<dbReference type="SMR" id="A0A6A6MV63"/>
<evidence type="ECO:0000256" key="1">
    <source>
        <dbReference type="ARBA" id="ARBA00001946"/>
    </source>
</evidence>
<name>A0A6A6MV63_HEVBR</name>
<dbReference type="Gene3D" id="1.10.600.10">
    <property type="entry name" value="Farnesyl Diphosphate Synthase"/>
    <property type="match status" value="1"/>
</dbReference>
<keyword evidence="12" id="KW-1185">Reference proteome</keyword>
<dbReference type="FunFam" id="1.50.10.130:FF:000001">
    <property type="entry name" value="Isoprene synthase, chloroplastic"/>
    <property type="match status" value="1"/>
</dbReference>
<comment type="caution">
    <text evidence="11">The sequence shown here is derived from an EMBL/GenBank/DDBJ whole genome shotgun (WGS) entry which is preliminary data.</text>
</comment>
<dbReference type="SUPFAM" id="SSF52821">
    <property type="entry name" value="Rhodanese/Cell cycle control phosphatase"/>
    <property type="match status" value="2"/>
</dbReference>
<keyword evidence="3 8" id="KW-0808">Transferase</keyword>
<accession>A0A6A6MV63</accession>
<dbReference type="InterPro" id="IPR036965">
    <property type="entry name" value="Terpene_synth_N_sf"/>
</dbReference>
<evidence type="ECO:0000256" key="5">
    <source>
        <dbReference type="ARBA" id="ARBA00022737"/>
    </source>
</evidence>
<dbReference type="Proteomes" id="UP000467840">
    <property type="component" value="Chromosome 6"/>
</dbReference>
<dbReference type="InterPro" id="IPR044814">
    <property type="entry name" value="Terpene_cyclase_plant_C1"/>
</dbReference>
<keyword evidence="5" id="KW-0677">Repeat</keyword>
<dbReference type="Pfam" id="PF00581">
    <property type="entry name" value="Rhodanese"/>
    <property type="match status" value="2"/>
</dbReference>
<dbReference type="InterPro" id="IPR008930">
    <property type="entry name" value="Terpenoid_cyclase/PrenylTrfase"/>
</dbReference>
<dbReference type="InterPro" id="IPR001763">
    <property type="entry name" value="Rhodanese-like_dom"/>
</dbReference>
<keyword evidence="7" id="KW-0456">Lyase</keyword>
<dbReference type="Gene3D" id="1.50.10.130">
    <property type="entry name" value="Terpene synthase, N-terminal domain"/>
    <property type="match status" value="1"/>
</dbReference>
<feature type="domain" description="Rhodanese" evidence="10">
    <location>
        <begin position="578"/>
        <end position="658"/>
    </location>
</feature>
<dbReference type="InterPro" id="IPR001906">
    <property type="entry name" value="Terpene_synth_N"/>
</dbReference>
<organism evidence="11 12">
    <name type="scientific">Hevea brasiliensis</name>
    <name type="common">Para rubber tree</name>
    <name type="synonym">Siphonia brasiliensis</name>
    <dbReference type="NCBI Taxonomy" id="3981"/>
    <lineage>
        <taxon>Eukaryota</taxon>
        <taxon>Viridiplantae</taxon>
        <taxon>Streptophyta</taxon>
        <taxon>Embryophyta</taxon>
        <taxon>Tracheophyta</taxon>
        <taxon>Spermatophyta</taxon>
        <taxon>Magnoliopsida</taxon>
        <taxon>eudicotyledons</taxon>
        <taxon>Gunneridae</taxon>
        <taxon>Pentapetalae</taxon>
        <taxon>rosids</taxon>
        <taxon>fabids</taxon>
        <taxon>Malpighiales</taxon>
        <taxon>Euphorbiaceae</taxon>
        <taxon>Crotonoideae</taxon>
        <taxon>Micrandreae</taxon>
        <taxon>Hevea</taxon>
    </lineage>
</organism>
<evidence type="ECO:0000256" key="6">
    <source>
        <dbReference type="ARBA" id="ARBA00022842"/>
    </source>
</evidence>
<dbReference type="PANTHER" id="PTHR31225:SF93">
    <property type="entry name" value="ALPHA-HUMULENE_(-)-(E)-BETA-CARYOPHYLLENE SYNTHASE"/>
    <property type="match status" value="1"/>
</dbReference>
<dbReference type="FunFam" id="3.40.250.10:FF:000001">
    <property type="entry name" value="Sulfurtransferase"/>
    <property type="match status" value="1"/>
</dbReference>
<dbReference type="CDD" id="cd01448">
    <property type="entry name" value="TST_Repeat_1"/>
    <property type="match status" value="1"/>
</dbReference>
<dbReference type="InterPro" id="IPR008949">
    <property type="entry name" value="Isoprenoid_synthase_dom_sf"/>
</dbReference>
<gene>
    <name evidence="11" type="ORF">GH714_039560</name>
</gene>
<dbReference type="InterPro" id="IPR005630">
    <property type="entry name" value="Terpene_synthase_metal-bd"/>
</dbReference>
<comment type="cofactor">
    <cofactor evidence="1">
        <name>Mg(2+)</name>
        <dbReference type="ChEBI" id="CHEBI:18420"/>
    </cofactor>
</comment>
<evidence type="ECO:0000256" key="8">
    <source>
        <dbReference type="RuleBase" id="RU000507"/>
    </source>
</evidence>
<dbReference type="SFLD" id="SFLDS00005">
    <property type="entry name" value="Isoprenoid_Synthase_Type_I"/>
    <property type="match status" value="1"/>
</dbReference>
<evidence type="ECO:0000256" key="3">
    <source>
        <dbReference type="ARBA" id="ARBA00022679"/>
    </source>
</evidence>
<feature type="domain" description="Rhodanese" evidence="10">
    <location>
        <begin position="709"/>
        <end position="823"/>
    </location>
</feature>
<proteinExistence type="inferred from homology"/>
<dbReference type="InterPro" id="IPR034741">
    <property type="entry name" value="Terpene_cyclase-like_1_C"/>
</dbReference>
<feature type="region of interest" description="Disordered" evidence="9">
    <location>
        <begin position="712"/>
        <end position="740"/>
    </location>
</feature>
<sequence length="825" mass="93294">MEVQARLQPNTDPNIIHSVFSSPVWGYHSFTSFSISDSEYESCTSRVERLKEKVKDMFMADANNPIKKIELINLLCRLGLSYHFENEIEEQLIHIFNCLPQLFADNDYDLYTTALFFQVLRQHGFKMTSVKNYYELDAFKKFKASNGEFKKSIIKDVRGILSLYEASFMSTHGEDILDEALEFTRSHLESLAMQSSPHYAELIKNALILPFHKGVPRVEARQYISFYEKDESRNETLLEFAKLDFNRVQLLHRKELKEIARWWKELKLAEKLPYARDRIVEIYFWACSNQFEPHLALSRMTMAKYLKMVSLADDTYDAYATMEEVNAFTDAFERCTIDATDKLPDYMKVFYKELLNVFEETENITSMEGRSYCAYYGKEEAQWFNDGYVPALDVYLPNGCESSSYGVAAAAGFVGMEKIAGIKEYKWLQSNPKILKAVKDEQKRGDAASAVECYMKEHDVTEKAAVEEILKICRNAWKDINEECMRPTALPRLILQSLLTLLEYQSSGGGLLPASLFPNYWSVGKRPFHMRAGPSHTSYKTSDCVPLVIASSMVGSKANFSTRSLSTNEPVVSVDWLHANLREPDMKLPHMLPSEEAFAAAVSALGIENKDGLVVYDGKGIFSAARVWWMFRVFGHDKVWVLDGGLPRWRASGYDVESSASGDAILKASAASEAIEKVYQGQAIGPITFQTKFQPHLIWTLEQVKKNIEEKSHQHIDARSKARFDGTAPEPRKGIRSGHVPGSKCIPFPHMLDASQTLLSADELKKRFDQGGISLESAVVTSCGTGVTACILALGLHRLGKQDVAVYDGSWTEWGAHPDTPVNTS</sequence>
<dbReference type="Pfam" id="PF01397">
    <property type="entry name" value="Terpene_synth"/>
    <property type="match status" value="1"/>
</dbReference>
<dbReference type="InterPro" id="IPR050148">
    <property type="entry name" value="Terpene_synthase-like"/>
</dbReference>
<dbReference type="SFLD" id="SFLDG01019">
    <property type="entry name" value="Terpene_Cyclase_Like_1_C_Termi"/>
    <property type="match status" value="1"/>
</dbReference>
<evidence type="ECO:0000256" key="2">
    <source>
        <dbReference type="ARBA" id="ARBA00006333"/>
    </source>
</evidence>
<dbReference type="EMBL" id="JAAGAX010000004">
    <property type="protein sequence ID" value="KAF2317681.1"/>
    <property type="molecule type" value="Genomic_DNA"/>
</dbReference>
<dbReference type="InterPro" id="IPR036873">
    <property type="entry name" value="Rhodanese-like_dom_sf"/>
</dbReference>
<dbReference type="SMART" id="SM00450">
    <property type="entry name" value="RHOD"/>
    <property type="match status" value="2"/>
</dbReference>